<comment type="pathway">
    <text evidence="3">Quinol/quinone metabolism; menaquinone biosynthesis.</text>
</comment>
<reference evidence="5 6" key="1">
    <citation type="submission" date="2015-07" db="EMBL/GenBank/DDBJ databases">
        <title>Genome sequencing project for genomic taxonomy and phylogenomics of Bacillus-like bacteria.</title>
        <authorList>
            <person name="Liu B."/>
            <person name="Wang J."/>
            <person name="Zhu Y."/>
            <person name="Liu G."/>
            <person name="Chen Q."/>
            <person name="Chen Z."/>
            <person name="Che J."/>
            <person name="Ge C."/>
            <person name="Shi H."/>
            <person name="Pan Z."/>
            <person name="Liu X."/>
        </authorList>
    </citation>
    <scope>NUCLEOTIDE SEQUENCE [LARGE SCALE GENOMIC DNA]</scope>
    <source>
        <strain evidence="5 6">DSM 54</strain>
    </source>
</reference>
<dbReference type="GO" id="GO:0009234">
    <property type="term" value="P:menaquinone biosynthetic process"/>
    <property type="evidence" value="ECO:0007669"/>
    <property type="project" value="UniProtKB-UniRule"/>
</dbReference>
<dbReference type="OrthoDB" id="9808398at2"/>
<organism evidence="5 6">
    <name type="scientific">Lysinibacillus macroides</name>
    <dbReference type="NCBI Taxonomy" id="33935"/>
    <lineage>
        <taxon>Bacteria</taxon>
        <taxon>Bacillati</taxon>
        <taxon>Bacillota</taxon>
        <taxon>Bacilli</taxon>
        <taxon>Bacillales</taxon>
        <taxon>Bacillaceae</taxon>
        <taxon>Lysinibacillus</taxon>
    </lineage>
</organism>
<dbReference type="NCBIfam" id="TIGR03695">
    <property type="entry name" value="menH_SHCHC"/>
    <property type="match status" value="1"/>
</dbReference>
<dbReference type="Gene3D" id="3.40.50.1820">
    <property type="entry name" value="alpha/beta hydrolase"/>
    <property type="match status" value="1"/>
</dbReference>
<comment type="caution">
    <text evidence="5">The sequence shown here is derived from an EMBL/GenBank/DDBJ whole genome shotgun (WGS) entry which is preliminary data.</text>
</comment>
<evidence type="ECO:0000313" key="5">
    <source>
        <dbReference type="EMBL" id="KOY81433.1"/>
    </source>
</evidence>
<dbReference type="UniPathway" id="UPA01057">
    <property type="reaction ID" value="UER00900"/>
</dbReference>
<dbReference type="Proteomes" id="UP000037977">
    <property type="component" value="Unassembled WGS sequence"/>
</dbReference>
<sequence>MMIRGLETHIDIWNKDASYTLVALHGFTGSTATWRYLAQALPNVRVVAIDLIGHGRTAIPVHVQRFSMEEQVQDLEEICCQLQLETFTLLGYSMGGRIALSYAISYPKRIDKLILESASPGLRTVAERAERCQQDEALAQKIMANGLVAFVNAWENIPLFATQFRLPKNVREAIRAERLSQTEEGLAGSLRGSGTGVQPSNWERLEQLAFPVLLLTGALDKKFCKTAQEMKALLKNGTHITVNNVGHAIHVENPAEFATIVEEYLT</sequence>
<name>A0A0M9DIQ6_9BACI</name>
<dbReference type="PANTHER" id="PTHR42916:SF1">
    <property type="entry name" value="PROTEIN PHYLLO, CHLOROPLASTIC"/>
    <property type="match status" value="1"/>
</dbReference>
<dbReference type="PRINTS" id="PR00111">
    <property type="entry name" value="ABHYDROLASE"/>
</dbReference>
<comment type="function">
    <text evidence="3">Catalyzes a proton abstraction reaction that results in 2,5-elimination of pyruvate from 2-succinyl-5-enolpyruvyl-6-hydroxy-3-cyclohexene-1-carboxylate (SEPHCHC) and the formation of 2-succinyl-6-hydroxy-2,4-cyclohexadiene-1-carboxylate (SHCHC).</text>
</comment>
<keyword evidence="6" id="KW-1185">Reference proteome</keyword>
<dbReference type="SUPFAM" id="SSF53474">
    <property type="entry name" value="alpha/beta-Hydrolases"/>
    <property type="match status" value="1"/>
</dbReference>
<comment type="subunit">
    <text evidence="3">Monomer.</text>
</comment>
<dbReference type="AlphaFoldDB" id="A0A0M9DIQ6"/>
<evidence type="ECO:0000256" key="2">
    <source>
        <dbReference type="ARBA" id="ARBA00023239"/>
    </source>
</evidence>
<evidence type="ECO:0000259" key="4">
    <source>
        <dbReference type="Pfam" id="PF00561"/>
    </source>
</evidence>
<protein>
    <recommendedName>
        <fullName evidence="3">Putative 2-succinyl-6-hydroxy-2,4-cyclohexadiene-1-carboxylate synthase</fullName>
        <shortName evidence="3">SHCHC synthase</shortName>
        <ecNumber evidence="3">4.2.99.20</ecNumber>
    </recommendedName>
</protein>
<dbReference type="EC" id="4.2.99.20" evidence="3"/>
<evidence type="ECO:0000256" key="3">
    <source>
        <dbReference type="HAMAP-Rule" id="MF_01660"/>
    </source>
</evidence>
<dbReference type="UniPathway" id="UPA00079"/>
<proteinExistence type="inferred from homology"/>
<keyword evidence="2 3" id="KW-0456">Lyase</keyword>
<accession>A0A0M9DIQ6</accession>
<dbReference type="PANTHER" id="PTHR42916">
    <property type="entry name" value="2-SUCCINYL-5-ENOLPYRUVYL-6-HYDROXY-3-CYCLOHEXENE-1-CARBOXYLATE SYNTHASE"/>
    <property type="match status" value="1"/>
</dbReference>
<keyword evidence="1 3" id="KW-0474">Menaquinone biosynthesis</keyword>
<dbReference type="STRING" id="33935.ADM90_20140"/>
<dbReference type="EMBL" id="LGCI01000010">
    <property type="protein sequence ID" value="KOY81433.1"/>
    <property type="molecule type" value="Genomic_DNA"/>
</dbReference>
<feature type="domain" description="AB hydrolase-1" evidence="4">
    <location>
        <begin position="20"/>
        <end position="254"/>
    </location>
</feature>
<gene>
    <name evidence="3" type="primary">menH</name>
    <name evidence="5" type="ORF">ADM90_20140</name>
</gene>
<comment type="catalytic activity">
    <reaction evidence="3">
        <text>5-enolpyruvoyl-6-hydroxy-2-succinyl-cyclohex-3-ene-1-carboxylate = (1R,6R)-6-hydroxy-2-succinyl-cyclohexa-2,4-diene-1-carboxylate + pyruvate</text>
        <dbReference type="Rhea" id="RHEA:25597"/>
        <dbReference type="ChEBI" id="CHEBI:15361"/>
        <dbReference type="ChEBI" id="CHEBI:58689"/>
        <dbReference type="ChEBI" id="CHEBI:58818"/>
        <dbReference type="EC" id="4.2.99.20"/>
    </reaction>
</comment>
<dbReference type="Pfam" id="PF00561">
    <property type="entry name" value="Abhydrolase_1"/>
    <property type="match status" value="1"/>
</dbReference>
<dbReference type="InterPro" id="IPR029058">
    <property type="entry name" value="AB_hydrolase_fold"/>
</dbReference>
<comment type="similarity">
    <text evidence="3">Belongs to the AB hydrolase superfamily. MenH family.</text>
</comment>
<evidence type="ECO:0000313" key="6">
    <source>
        <dbReference type="Proteomes" id="UP000037977"/>
    </source>
</evidence>
<dbReference type="InterPro" id="IPR000073">
    <property type="entry name" value="AB_hydrolase_1"/>
</dbReference>
<dbReference type="PATRIC" id="fig|33935.3.peg.2859"/>
<evidence type="ECO:0000256" key="1">
    <source>
        <dbReference type="ARBA" id="ARBA00022428"/>
    </source>
</evidence>
<dbReference type="GO" id="GO:0070205">
    <property type="term" value="F:2-succinyl-6-hydroxy-2,4-cyclohexadiene-1-carboxylate synthase activity"/>
    <property type="evidence" value="ECO:0007669"/>
    <property type="project" value="UniProtKB-UniRule"/>
</dbReference>
<dbReference type="HAMAP" id="MF_01660">
    <property type="entry name" value="MenH"/>
    <property type="match status" value="1"/>
</dbReference>
<comment type="pathway">
    <text evidence="3">Quinol/quinone metabolism; 1,4-dihydroxy-2-naphthoate biosynthesis; 1,4-dihydroxy-2-naphthoate from chorismate: step 3/7.</text>
</comment>
<dbReference type="InterPro" id="IPR022485">
    <property type="entry name" value="SHCHC_synthase_MenH"/>
</dbReference>
<dbReference type="RefSeq" id="WP_053996679.1">
    <property type="nucleotide sequence ID" value="NZ_CP065643.1"/>
</dbReference>